<dbReference type="InterPro" id="IPR018760">
    <property type="entry name" value="DUF2326"/>
</dbReference>
<evidence type="ECO:0000313" key="4">
    <source>
        <dbReference type="Proteomes" id="UP001595916"/>
    </source>
</evidence>
<protein>
    <submittedName>
        <fullName evidence="3">DUF2326 domain-containing protein</fullName>
    </submittedName>
</protein>
<dbReference type="RefSeq" id="WP_379788468.1">
    <property type="nucleotide sequence ID" value="NZ_JBHSHL010000025.1"/>
</dbReference>
<proteinExistence type="predicted"/>
<dbReference type="InterPro" id="IPR027417">
    <property type="entry name" value="P-loop_NTPase"/>
</dbReference>
<reference evidence="4" key="1">
    <citation type="journal article" date="2019" name="Int. J. Syst. Evol. Microbiol.">
        <title>The Global Catalogue of Microorganisms (GCM) 10K type strain sequencing project: providing services to taxonomists for standard genome sequencing and annotation.</title>
        <authorList>
            <consortium name="The Broad Institute Genomics Platform"/>
            <consortium name="The Broad Institute Genome Sequencing Center for Infectious Disease"/>
            <person name="Wu L."/>
            <person name="Ma J."/>
        </authorList>
    </citation>
    <scope>NUCLEOTIDE SEQUENCE [LARGE SCALE GENOMIC DNA]</scope>
    <source>
        <strain evidence="4">CCUG 46385</strain>
    </source>
</reference>
<feature type="coiled-coil region" evidence="1">
    <location>
        <begin position="219"/>
        <end position="282"/>
    </location>
</feature>
<feature type="domain" description="DUF2326" evidence="2">
    <location>
        <begin position="434"/>
        <end position="550"/>
    </location>
</feature>
<dbReference type="Gene3D" id="3.40.50.300">
    <property type="entry name" value="P-loop containing nucleotide triphosphate hydrolases"/>
    <property type="match status" value="1"/>
</dbReference>
<dbReference type="Proteomes" id="UP001595916">
    <property type="component" value="Unassembled WGS sequence"/>
</dbReference>
<sequence length="561" mass="64559">MLVEIYCDKFKTGGKDGEVRAPITFHEGLNAIVGDEDRSNSIGKSTLLMIIDFVFGGKDYINKCLAVHENVKEHNICFTLEFDGIEYSFMRNTVKYNEVIRCDRQYVPCEDKKSMTIEEYTAFLGEMYGLKFEGLSWRGLMSKHIRVFGRDTMDASRPLQEAKDGKVEDEIKRYLKQFYRYDIVKQQINQAKVAEDEKKAFGKSVSYEHIRMASSDKEYKANEARVAELQIKENELAENSSKGLLDLTSMQAQQLSELNSLLLSYSRQRARVQMQLNSLRKEMTEGKKSFKRSYSDLERFFPGVEFKSIAEIDKFHQGLSKVLQEEFKESEADLATTYVMLGSEIKKIKEQIAEIKNIPNVTQAVLKEYARITTELNNLKAANENYTTFGQLKKTAKEYAETRDRIIASQLSDIQDVVNDKMKEITVKIVRDKNLIPPRLNLEKINSYTFETKGDDGSGAGQRGLITFDLANMAVSNIPFVVHDADLMDPIEKPTLTALIRYYDSIKEQKKQAFVSFRSYEFYAEEIRTTIEKCKVIELESGGYELFGWAWNKENQNEQGE</sequence>
<evidence type="ECO:0000313" key="3">
    <source>
        <dbReference type="EMBL" id="MFC4804939.1"/>
    </source>
</evidence>
<evidence type="ECO:0000256" key="1">
    <source>
        <dbReference type="SAM" id="Coils"/>
    </source>
</evidence>
<keyword evidence="4" id="KW-1185">Reference proteome</keyword>
<comment type="caution">
    <text evidence="3">The sequence shown here is derived from an EMBL/GenBank/DDBJ whole genome shotgun (WGS) entry which is preliminary data.</text>
</comment>
<gene>
    <name evidence="3" type="ORF">ACFO4R_07575</name>
</gene>
<organism evidence="3 4">
    <name type="scientific">Filifactor villosus</name>
    <dbReference type="NCBI Taxonomy" id="29374"/>
    <lineage>
        <taxon>Bacteria</taxon>
        <taxon>Bacillati</taxon>
        <taxon>Bacillota</taxon>
        <taxon>Clostridia</taxon>
        <taxon>Peptostreptococcales</taxon>
        <taxon>Filifactoraceae</taxon>
        <taxon>Filifactor</taxon>
    </lineage>
</organism>
<dbReference type="EMBL" id="JBHSHL010000025">
    <property type="protein sequence ID" value="MFC4804939.1"/>
    <property type="molecule type" value="Genomic_DNA"/>
</dbReference>
<keyword evidence="1" id="KW-0175">Coiled coil</keyword>
<accession>A0ABV9QM12</accession>
<name>A0ABV9QM12_9FIRM</name>
<evidence type="ECO:0000259" key="2">
    <source>
        <dbReference type="Pfam" id="PF10088"/>
    </source>
</evidence>
<dbReference type="Pfam" id="PF10088">
    <property type="entry name" value="DUF2326"/>
    <property type="match status" value="1"/>
</dbReference>